<gene>
    <name evidence="4" type="ORF">HMPREF0322_03777</name>
</gene>
<dbReference type="SUPFAM" id="SSF50475">
    <property type="entry name" value="FMN-binding split barrel"/>
    <property type="match status" value="1"/>
</dbReference>
<dbReference type="PROSITE" id="PS50903">
    <property type="entry name" value="RUBREDOXIN_LIKE"/>
    <property type="match status" value="1"/>
</dbReference>
<dbReference type="GO" id="GO:0010181">
    <property type="term" value="F:FMN binding"/>
    <property type="evidence" value="ECO:0007669"/>
    <property type="project" value="InterPro"/>
</dbReference>
<dbReference type="InterPro" id="IPR012349">
    <property type="entry name" value="Split_barrel_FMN-bd"/>
</dbReference>
<dbReference type="GO" id="GO:0042602">
    <property type="term" value="F:riboflavin reductase (NADPH) activity"/>
    <property type="evidence" value="ECO:0007669"/>
    <property type="project" value="TreeGrafter"/>
</dbReference>
<evidence type="ECO:0000313" key="4">
    <source>
        <dbReference type="EMBL" id="EHL05557.1"/>
    </source>
</evidence>
<dbReference type="GO" id="GO:0005506">
    <property type="term" value="F:iron ion binding"/>
    <property type="evidence" value="ECO:0007669"/>
    <property type="project" value="InterPro"/>
</dbReference>
<evidence type="ECO:0000256" key="1">
    <source>
        <dbReference type="ARBA" id="ARBA00001965"/>
    </source>
</evidence>
<dbReference type="Pfam" id="PF21349">
    <property type="entry name" value="RUBY_RBDX"/>
    <property type="match status" value="1"/>
</dbReference>
<proteinExistence type="predicted"/>
<dbReference type="CDD" id="cd00729">
    <property type="entry name" value="rubredoxin_SM"/>
    <property type="match status" value="1"/>
</dbReference>
<dbReference type="PATRIC" id="fig|537010.4.peg.3541"/>
<feature type="domain" description="Rubredoxin-like" evidence="3">
    <location>
        <begin position="5"/>
        <end position="39"/>
    </location>
</feature>
<dbReference type="Gene3D" id="2.20.28.10">
    <property type="match status" value="1"/>
</dbReference>
<keyword evidence="2" id="KW-0560">Oxidoreductase</keyword>
<dbReference type="EMBL" id="AFZX01000096">
    <property type="protein sequence ID" value="EHL05557.1"/>
    <property type="molecule type" value="Genomic_DNA"/>
</dbReference>
<evidence type="ECO:0000256" key="2">
    <source>
        <dbReference type="ARBA" id="ARBA00023002"/>
    </source>
</evidence>
<dbReference type="HOGENOM" id="CLU_059021_4_0_9"/>
<protein>
    <submittedName>
        <fullName evidence="4">Rubredoxin</fullName>
    </submittedName>
</protein>
<dbReference type="InterPro" id="IPR002563">
    <property type="entry name" value="Flavin_Rdtase-like_dom"/>
</dbReference>
<dbReference type="InterPro" id="IPR048574">
    <property type="entry name" value="RUBY_RBDX"/>
</dbReference>
<sequence>MKGMSTKWRCIVCGYIHEGEAPPESCPLCGAGPDQFERLDETEQPEVRVSGKVNQPGAAPALDDEQAIIQALYSISYGLFIITAHFDGLDNGQCANTCFQITAEPPRIAIGINKDNYTHELISQSGRFGVSVLNQQGHDYVRRFGYRSGREGSKFEDLPDVHRGQSGVLLLDNAVATLEAEVIGQLDAGTHTLFLGEVKSAEVRQKAEPMTYAYFRATK</sequence>
<dbReference type="AlphaFoldDB" id="G9XS29"/>
<dbReference type="PANTHER" id="PTHR30466">
    <property type="entry name" value="FLAVIN REDUCTASE"/>
    <property type="match status" value="1"/>
</dbReference>
<dbReference type="SUPFAM" id="SSF57802">
    <property type="entry name" value="Rubredoxin-like"/>
    <property type="match status" value="1"/>
</dbReference>
<accession>G9XS29</accession>
<evidence type="ECO:0000313" key="5">
    <source>
        <dbReference type="Proteomes" id="UP000004416"/>
    </source>
</evidence>
<dbReference type="Proteomes" id="UP000004416">
    <property type="component" value="Unassembled WGS sequence"/>
</dbReference>
<reference evidence="4 5" key="1">
    <citation type="submission" date="2011-08" db="EMBL/GenBank/DDBJ databases">
        <authorList>
            <person name="Weinstock G."/>
            <person name="Sodergren E."/>
            <person name="Clifton S."/>
            <person name="Fulton L."/>
            <person name="Fulton B."/>
            <person name="Courtney L."/>
            <person name="Fronick C."/>
            <person name="Harrison M."/>
            <person name="Strong C."/>
            <person name="Farmer C."/>
            <person name="Delahaunty K."/>
            <person name="Markovic C."/>
            <person name="Hall O."/>
            <person name="Minx P."/>
            <person name="Tomlinson C."/>
            <person name="Mitreva M."/>
            <person name="Hou S."/>
            <person name="Chen J."/>
            <person name="Wollam A."/>
            <person name="Pepin K.H."/>
            <person name="Johnson M."/>
            <person name="Bhonagiri V."/>
            <person name="Zhang X."/>
            <person name="Suruliraj S."/>
            <person name="Warren W."/>
            <person name="Chinwalla A."/>
            <person name="Mardis E.R."/>
            <person name="Wilson R.K."/>
        </authorList>
    </citation>
    <scope>NUCLEOTIDE SEQUENCE [LARGE SCALE GENOMIC DNA]</scope>
    <source>
        <strain evidence="4 5">DP7</strain>
    </source>
</reference>
<comment type="caution">
    <text evidence="4">The sequence shown here is derived from an EMBL/GenBank/DDBJ whole genome shotgun (WGS) entry which is preliminary data.</text>
</comment>
<dbReference type="InterPro" id="IPR024934">
    <property type="entry name" value="Rubredoxin-like_dom"/>
</dbReference>
<dbReference type="PANTHER" id="PTHR30466:SF1">
    <property type="entry name" value="FMN REDUCTASE (NADH) RUTF"/>
    <property type="match status" value="1"/>
</dbReference>
<evidence type="ECO:0000259" key="3">
    <source>
        <dbReference type="PROSITE" id="PS50903"/>
    </source>
</evidence>
<dbReference type="SMART" id="SM00903">
    <property type="entry name" value="Flavin_Reduct"/>
    <property type="match status" value="1"/>
</dbReference>
<dbReference type="Pfam" id="PF01613">
    <property type="entry name" value="Flavin_Reduct"/>
    <property type="match status" value="1"/>
</dbReference>
<dbReference type="Gene3D" id="2.30.110.10">
    <property type="entry name" value="Electron Transport, Fmn-binding Protein, Chain A"/>
    <property type="match status" value="1"/>
</dbReference>
<dbReference type="InterPro" id="IPR050268">
    <property type="entry name" value="NADH-dep_flavin_reductase"/>
</dbReference>
<name>G9XS29_DESHA</name>
<organism evidence="4 5">
    <name type="scientific">Desulfitobacterium hafniense DP7</name>
    <dbReference type="NCBI Taxonomy" id="537010"/>
    <lineage>
        <taxon>Bacteria</taxon>
        <taxon>Bacillati</taxon>
        <taxon>Bacillota</taxon>
        <taxon>Clostridia</taxon>
        <taxon>Eubacteriales</taxon>
        <taxon>Desulfitobacteriaceae</taxon>
        <taxon>Desulfitobacterium</taxon>
    </lineage>
</organism>
<comment type="cofactor">
    <cofactor evidence="1">
        <name>Fe(3+)</name>
        <dbReference type="ChEBI" id="CHEBI:29034"/>
    </cofactor>
</comment>